<evidence type="ECO:0008006" key="4">
    <source>
        <dbReference type="Google" id="ProtNLM"/>
    </source>
</evidence>
<feature type="chain" id="PRO_5046722258" description="Bacteroides conjugative transposon TraN protein" evidence="1">
    <location>
        <begin position="25"/>
        <end position="299"/>
    </location>
</feature>
<name>A0ABY6CS46_9BACT</name>
<sequence length="299" mass="35395">MLKTNWLRLILGMALLVVGDQLCAQDTLTLHSGRKIPFMRMLEFRDVVRVKDYEEGEMVDILPDSIMGYTQSLSESSYYLIFYFNEEGEREYLFVERYESGAIALFVDQRRGYSMFMQKEGLVKEVYDMHDNRRARDLRFLDFSLMLADDDTTFSYVNSSDFRFKPGDIRQAVQNYNLRNFEQSLSAEEPVRSTVYLYRTPYQKTKDRIRIELNGATHLLYINDFIQLDLPIEYPSRLTLYDKETRSDILIAGELKDQYYEVLYDSQSKAFRLDPKSGTELHFEFNGIKERVMDKFGRD</sequence>
<evidence type="ECO:0000313" key="3">
    <source>
        <dbReference type="Proteomes" id="UP001065174"/>
    </source>
</evidence>
<evidence type="ECO:0000313" key="2">
    <source>
        <dbReference type="EMBL" id="UXP33303.1"/>
    </source>
</evidence>
<proteinExistence type="predicted"/>
<reference evidence="2" key="1">
    <citation type="submission" date="2022-09" db="EMBL/GenBank/DDBJ databases">
        <title>Comparative genomics and taxonomic characterization of three novel marine species of genus Reichenbachiella exhibiting antioxidant and polysaccharide degradation activities.</title>
        <authorList>
            <person name="Muhammad N."/>
            <person name="Lee Y.-J."/>
            <person name="Ko J."/>
            <person name="Kim S.-G."/>
        </authorList>
    </citation>
    <scope>NUCLEOTIDE SEQUENCE</scope>
    <source>
        <strain evidence="2">BKB1-1</strain>
    </source>
</reference>
<dbReference type="Proteomes" id="UP001065174">
    <property type="component" value="Chromosome"/>
</dbReference>
<evidence type="ECO:0000256" key="1">
    <source>
        <dbReference type="SAM" id="SignalP"/>
    </source>
</evidence>
<keyword evidence="1" id="KW-0732">Signal</keyword>
<dbReference type="RefSeq" id="WP_262310732.1">
    <property type="nucleotide sequence ID" value="NZ_CP106679.1"/>
</dbReference>
<gene>
    <name evidence="2" type="ORF">N6H18_04980</name>
</gene>
<protein>
    <recommendedName>
        <fullName evidence="4">Bacteroides conjugative transposon TraN protein</fullName>
    </recommendedName>
</protein>
<feature type="signal peptide" evidence="1">
    <location>
        <begin position="1"/>
        <end position="24"/>
    </location>
</feature>
<accession>A0ABY6CS46</accession>
<keyword evidence="3" id="KW-1185">Reference proteome</keyword>
<organism evidence="2 3">
    <name type="scientific">Reichenbachiella agarivorans</name>
    <dbReference type="NCBI Taxonomy" id="2979464"/>
    <lineage>
        <taxon>Bacteria</taxon>
        <taxon>Pseudomonadati</taxon>
        <taxon>Bacteroidota</taxon>
        <taxon>Cytophagia</taxon>
        <taxon>Cytophagales</taxon>
        <taxon>Reichenbachiellaceae</taxon>
        <taxon>Reichenbachiella</taxon>
    </lineage>
</organism>
<dbReference type="EMBL" id="CP106679">
    <property type="protein sequence ID" value="UXP33303.1"/>
    <property type="molecule type" value="Genomic_DNA"/>
</dbReference>